<dbReference type="EC" id="5.6.2.3" evidence="14"/>
<accession>A0A9P0A9G6</accession>
<dbReference type="GO" id="GO:0005743">
    <property type="term" value="C:mitochondrial inner membrane"/>
    <property type="evidence" value="ECO:0007669"/>
    <property type="project" value="UniProtKB-SubCell"/>
</dbReference>
<dbReference type="Gene3D" id="3.40.50.300">
    <property type="entry name" value="P-loop containing nucleotide triphosphate hydrolases"/>
    <property type="match status" value="1"/>
</dbReference>
<dbReference type="Pfam" id="PF13481">
    <property type="entry name" value="AAA_25"/>
    <property type="match status" value="1"/>
</dbReference>
<gene>
    <name evidence="18" type="ORF">BEMITA_LOCUS6609</name>
</gene>
<evidence type="ECO:0000256" key="15">
    <source>
        <dbReference type="ARBA" id="ARBA00048954"/>
    </source>
</evidence>
<comment type="catalytic activity">
    <reaction evidence="15">
        <text>ATP + H2O = ADP + phosphate + H(+)</text>
        <dbReference type="Rhea" id="RHEA:13065"/>
        <dbReference type="ChEBI" id="CHEBI:15377"/>
        <dbReference type="ChEBI" id="CHEBI:15378"/>
        <dbReference type="ChEBI" id="CHEBI:30616"/>
        <dbReference type="ChEBI" id="CHEBI:43474"/>
        <dbReference type="ChEBI" id="CHEBI:456216"/>
        <dbReference type="EC" id="5.6.2.3"/>
    </reaction>
</comment>
<dbReference type="GO" id="GO:0005524">
    <property type="term" value="F:ATP binding"/>
    <property type="evidence" value="ECO:0007669"/>
    <property type="project" value="UniProtKB-KW"/>
</dbReference>
<dbReference type="GO" id="GO:0006264">
    <property type="term" value="P:mitochondrial DNA replication"/>
    <property type="evidence" value="ECO:0007669"/>
    <property type="project" value="TreeGrafter"/>
</dbReference>
<sequence>MMMSKFWFKVFKTSRLTNFDRSLNKHGINFIFNNDNNTSSVSAFNHSFVRLYHEVDAHDIPNVSVSKMKRFLELNGLGVKDGYACLITSCKFCTSATEDSALFVNKVTGFYQCSNCGISGQWSTLQNQINKKGEGELPKPKHVIKVDPADSKWRELSEKLQNLSSLPPDERSKIIEKFDLKGLSKNVITQLGILVDSEKTTLYFPLKNAQNCVVGFKELNLQDSEITVPSNNCSGVLRLSHPDDEKRTDNPKQAIIVHSLKDLVALSAYSLPYDKICLPHGLLSLPQELLPLLEQYKKIVLWFGNDTASWDSAKNFAKKLDERRCYFVRPIESQPAPHIAHKNELNFSEIVKSSQPICPDSVTTFSSLREELLAELQNKNNTQGVKWKRFPGLNNILKGHRRGELSILTGPTGCGKTTLMSELSLDLAMQGVTTLWGSFEIKNHRLARTMLQQYCMLPLEQNLKDFEFWADQFEKLPLYFLTFHGQQNLQVVMEAVEHVTYVYDIAHVIIDNVQFMLGLGEKENMYIDRFYRQDLIIAAFRSFATKRNCHVTLVIHPRKEREGEQLSANSIFGSAKASQEADNVFIIQHKQHSQTAELNKYLQVAKNRFCGDLGIVPLQFHKDSRSFSKSKEKAEGEEF</sequence>
<organism evidence="18 19">
    <name type="scientific">Bemisia tabaci</name>
    <name type="common">Sweetpotato whitefly</name>
    <name type="synonym">Aleurodes tabaci</name>
    <dbReference type="NCBI Taxonomy" id="7038"/>
    <lineage>
        <taxon>Eukaryota</taxon>
        <taxon>Metazoa</taxon>
        <taxon>Ecdysozoa</taxon>
        <taxon>Arthropoda</taxon>
        <taxon>Hexapoda</taxon>
        <taxon>Insecta</taxon>
        <taxon>Pterygota</taxon>
        <taxon>Neoptera</taxon>
        <taxon>Paraneoptera</taxon>
        <taxon>Hemiptera</taxon>
        <taxon>Sternorrhyncha</taxon>
        <taxon>Aleyrodoidea</taxon>
        <taxon>Aleyrodidae</taxon>
        <taxon>Aleyrodinae</taxon>
        <taxon>Bemisia</taxon>
    </lineage>
</organism>
<keyword evidence="6" id="KW-0347">Helicase</keyword>
<evidence type="ECO:0000256" key="10">
    <source>
        <dbReference type="ARBA" id="ARBA00023128"/>
    </source>
</evidence>
<dbReference type="GO" id="GO:0016787">
    <property type="term" value="F:hydrolase activity"/>
    <property type="evidence" value="ECO:0007669"/>
    <property type="project" value="UniProtKB-KW"/>
</dbReference>
<dbReference type="SUPFAM" id="SSF52540">
    <property type="entry name" value="P-loop containing nucleoside triphosphate hydrolases"/>
    <property type="match status" value="1"/>
</dbReference>
<evidence type="ECO:0000256" key="5">
    <source>
        <dbReference type="ARBA" id="ARBA00022801"/>
    </source>
</evidence>
<dbReference type="CDD" id="cd01122">
    <property type="entry name" value="Twinkle_C"/>
    <property type="match status" value="1"/>
</dbReference>
<keyword evidence="10" id="KW-0496">Mitochondrion</keyword>
<dbReference type="GO" id="GO:0008289">
    <property type="term" value="F:lipid binding"/>
    <property type="evidence" value="ECO:0007669"/>
    <property type="project" value="UniProtKB-KW"/>
</dbReference>
<name>A0A9P0A9G6_BEMTA</name>
<dbReference type="Proteomes" id="UP001152759">
    <property type="component" value="Chromosome 3"/>
</dbReference>
<keyword evidence="13" id="KW-1135">Mitochondrion nucleoid</keyword>
<protein>
    <recommendedName>
        <fullName evidence="14">DNA 5'-3' helicase</fullName>
        <ecNumber evidence="14">5.6.2.3</ecNumber>
    </recommendedName>
    <alternativeName>
        <fullName evidence="16">Twinkle protein, mitochondrial</fullName>
    </alternativeName>
</protein>
<comment type="subcellular location">
    <subcellularLocation>
        <location evidence="2">Mitochondrion inner membrane</location>
        <topology evidence="2">Peripheral membrane protein</topology>
    </subcellularLocation>
    <subcellularLocation>
        <location evidence="1">Mitochondrion matrix</location>
        <location evidence="1">Mitochondrion nucleoid</location>
    </subcellularLocation>
</comment>
<dbReference type="Gene3D" id="3.40.1360.10">
    <property type="match status" value="1"/>
</dbReference>
<dbReference type="InterPro" id="IPR027417">
    <property type="entry name" value="P-loop_NTPase"/>
</dbReference>
<keyword evidence="5" id="KW-0378">Hydrolase</keyword>
<evidence type="ECO:0000313" key="18">
    <source>
        <dbReference type="EMBL" id="CAH0387611.1"/>
    </source>
</evidence>
<dbReference type="PANTHER" id="PTHR12873:SF0">
    <property type="entry name" value="TWINKLE MTDNA HELICASE"/>
    <property type="match status" value="1"/>
</dbReference>
<dbReference type="InterPro" id="IPR027032">
    <property type="entry name" value="Twinkle-like"/>
</dbReference>
<reference evidence="18" key="1">
    <citation type="submission" date="2021-12" db="EMBL/GenBank/DDBJ databases">
        <authorList>
            <person name="King R."/>
        </authorList>
    </citation>
    <scope>NUCLEOTIDE SEQUENCE</scope>
</reference>
<evidence type="ECO:0000256" key="7">
    <source>
        <dbReference type="ARBA" id="ARBA00022840"/>
    </source>
</evidence>
<dbReference type="AlphaFoldDB" id="A0A9P0A9G6"/>
<feature type="domain" description="SF4 helicase" evidence="17">
    <location>
        <begin position="379"/>
        <end position="634"/>
    </location>
</feature>
<evidence type="ECO:0000256" key="1">
    <source>
        <dbReference type="ARBA" id="ARBA00004436"/>
    </source>
</evidence>
<dbReference type="GO" id="GO:0043139">
    <property type="term" value="F:5'-3' DNA helicase activity"/>
    <property type="evidence" value="ECO:0007669"/>
    <property type="project" value="UniProtKB-EC"/>
</dbReference>
<evidence type="ECO:0000256" key="11">
    <source>
        <dbReference type="ARBA" id="ARBA00023136"/>
    </source>
</evidence>
<keyword evidence="11" id="KW-0472">Membrane</keyword>
<dbReference type="EMBL" id="OU963864">
    <property type="protein sequence ID" value="CAH0387611.1"/>
    <property type="molecule type" value="Genomic_DNA"/>
</dbReference>
<evidence type="ECO:0000256" key="16">
    <source>
        <dbReference type="ARBA" id="ARBA00075597"/>
    </source>
</evidence>
<evidence type="ECO:0000256" key="3">
    <source>
        <dbReference type="ARBA" id="ARBA00022741"/>
    </source>
</evidence>
<keyword evidence="4" id="KW-0999">Mitochondrion inner membrane</keyword>
<dbReference type="InterPro" id="IPR007694">
    <property type="entry name" value="DNA_helicase_DnaB-like_C"/>
</dbReference>
<evidence type="ECO:0000256" key="9">
    <source>
        <dbReference type="ARBA" id="ARBA00023121"/>
    </source>
</evidence>
<evidence type="ECO:0000256" key="8">
    <source>
        <dbReference type="ARBA" id="ARBA00022946"/>
    </source>
</evidence>
<dbReference type="GO" id="GO:0003697">
    <property type="term" value="F:single-stranded DNA binding"/>
    <property type="evidence" value="ECO:0007669"/>
    <property type="project" value="InterPro"/>
</dbReference>
<evidence type="ECO:0000256" key="12">
    <source>
        <dbReference type="ARBA" id="ARBA00023235"/>
    </source>
</evidence>
<keyword evidence="19" id="KW-1185">Reference proteome</keyword>
<evidence type="ECO:0000259" key="17">
    <source>
        <dbReference type="PROSITE" id="PS51199"/>
    </source>
</evidence>
<dbReference type="FunFam" id="3.40.50.300:FF:000845">
    <property type="entry name" value="Mitochondrial helicase twinkle"/>
    <property type="match status" value="1"/>
</dbReference>
<proteinExistence type="predicted"/>
<evidence type="ECO:0000256" key="4">
    <source>
        <dbReference type="ARBA" id="ARBA00022792"/>
    </source>
</evidence>
<evidence type="ECO:0000256" key="2">
    <source>
        <dbReference type="ARBA" id="ARBA00004637"/>
    </source>
</evidence>
<dbReference type="PROSITE" id="PS51199">
    <property type="entry name" value="SF4_HELICASE"/>
    <property type="match status" value="1"/>
</dbReference>
<dbReference type="GO" id="GO:0042645">
    <property type="term" value="C:mitochondrial nucleoid"/>
    <property type="evidence" value="ECO:0007669"/>
    <property type="project" value="UniProtKB-SubCell"/>
</dbReference>
<keyword evidence="12" id="KW-0413">Isomerase</keyword>
<dbReference type="PANTHER" id="PTHR12873">
    <property type="entry name" value="T7-LIKE MITOCHONDRIAL DNA HELICASE"/>
    <property type="match status" value="1"/>
</dbReference>
<evidence type="ECO:0000256" key="6">
    <source>
        <dbReference type="ARBA" id="ARBA00022806"/>
    </source>
</evidence>
<evidence type="ECO:0000256" key="13">
    <source>
        <dbReference type="ARBA" id="ARBA00023271"/>
    </source>
</evidence>
<evidence type="ECO:0000313" key="19">
    <source>
        <dbReference type="Proteomes" id="UP001152759"/>
    </source>
</evidence>
<keyword evidence="9" id="KW-0446">Lipid-binding</keyword>
<evidence type="ECO:0000256" key="14">
    <source>
        <dbReference type="ARBA" id="ARBA00044969"/>
    </source>
</evidence>
<keyword evidence="8" id="KW-0809">Transit peptide</keyword>
<keyword evidence="7" id="KW-0067">ATP-binding</keyword>
<keyword evidence="3" id="KW-0547">Nucleotide-binding</keyword>